<reference evidence="2 3" key="1">
    <citation type="submission" date="2018-08" db="EMBL/GenBank/DDBJ databases">
        <title>A genome reference for cultivated species of the human gut microbiota.</title>
        <authorList>
            <person name="Zou Y."/>
            <person name="Xue W."/>
            <person name="Luo G."/>
        </authorList>
    </citation>
    <scope>NUCLEOTIDE SEQUENCE [LARGE SCALE GENOMIC DNA]</scope>
    <source>
        <strain evidence="2 3">AM42-38</strain>
    </source>
</reference>
<gene>
    <name evidence="2" type="ORF">DW921_12740</name>
</gene>
<dbReference type="PANTHER" id="PTHR47163">
    <property type="entry name" value="DDE_TNP_IS1595 DOMAIN-CONTAINING PROTEIN"/>
    <property type="match status" value="1"/>
</dbReference>
<organism evidence="2 3">
    <name type="scientific">Phocaeicola coprophilus</name>
    <dbReference type="NCBI Taxonomy" id="387090"/>
    <lineage>
        <taxon>Bacteria</taxon>
        <taxon>Pseudomonadati</taxon>
        <taxon>Bacteroidota</taxon>
        <taxon>Bacteroidia</taxon>
        <taxon>Bacteroidales</taxon>
        <taxon>Bacteroidaceae</taxon>
        <taxon>Phocaeicola</taxon>
    </lineage>
</organism>
<proteinExistence type="predicted"/>
<dbReference type="PANTHER" id="PTHR47163:SF2">
    <property type="entry name" value="SI:DKEY-17M8.2"/>
    <property type="match status" value="1"/>
</dbReference>
<dbReference type="EMBL" id="QSFT01000034">
    <property type="protein sequence ID" value="RHA73581.1"/>
    <property type="molecule type" value="Genomic_DNA"/>
</dbReference>
<feature type="domain" description="ISXO2-like transposase" evidence="1">
    <location>
        <begin position="129"/>
        <end position="277"/>
    </location>
</feature>
<dbReference type="InterPro" id="IPR053164">
    <property type="entry name" value="IS1016-like_transposase"/>
</dbReference>
<protein>
    <submittedName>
        <fullName evidence="2">IS1595 family transposase</fullName>
    </submittedName>
</protein>
<sequence>MNIGKFNSLYDLLEAFPTEESCIKYLEQQRWANGIPVSPYDPTSKVYNRGDGMYRCKNTGKNFNVRIGTMFEGSKVPLRKWFVAIYEITSRKKGISSIELSQRISVTYKTAWFMNQRIRECFGIVMEEKLDGEVELDETFVGGKNKNRHYNKKVKKCQGRSFKDKVPVMGMLQRGGKVVCKVVRDTSYKSLTVPILKTVKRTATLFSDEWCGYKTISKLYEHYIVDHGHGQYVNGDAYTNNIEGFWSILKRELTGIYNHTSKKHLQRYVNEFCFRYNTKDFDDVSRFNLLLCNSNYRITFQSLTK</sequence>
<evidence type="ECO:0000313" key="3">
    <source>
        <dbReference type="Proteomes" id="UP000283855"/>
    </source>
</evidence>
<dbReference type="SMART" id="SM01126">
    <property type="entry name" value="DDE_Tnp_IS1595"/>
    <property type="match status" value="1"/>
</dbReference>
<dbReference type="NCBIfam" id="NF033547">
    <property type="entry name" value="transpos_IS1595"/>
    <property type="match status" value="1"/>
</dbReference>
<name>A0A413SWI1_9BACT</name>
<evidence type="ECO:0000259" key="1">
    <source>
        <dbReference type="SMART" id="SM01126"/>
    </source>
</evidence>
<comment type="caution">
    <text evidence="2">The sequence shown here is derived from an EMBL/GenBank/DDBJ whole genome shotgun (WGS) entry which is preliminary data.</text>
</comment>
<dbReference type="AlphaFoldDB" id="A0A413SWI1"/>
<accession>A0A413SWI1</accession>
<dbReference type="RefSeq" id="WP_118400878.1">
    <property type="nucleotide sequence ID" value="NZ_CABJGD010000034.1"/>
</dbReference>
<dbReference type="InterPro" id="IPR024445">
    <property type="entry name" value="Tnp_ISXO2-like"/>
</dbReference>
<dbReference type="Proteomes" id="UP000283855">
    <property type="component" value="Unassembled WGS sequence"/>
</dbReference>
<evidence type="ECO:0000313" key="2">
    <source>
        <dbReference type="EMBL" id="RHA73581.1"/>
    </source>
</evidence>
<dbReference type="Pfam" id="PF12762">
    <property type="entry name" value="DDE_Tnp_IS1595"/>
    <property type="match status" value="1"/>
</dbReference>